<feature type="site" description="Interaction with substrate tRNA" evidence="10">
    <location>
        <position position="168"/>
    </location>
</feature>
<evidence type="ECO:0000256" key="13">
    <source>
        <dbReference type="RuleBase" id="RU003785"/>
    </source>
</evidence>
<keyword evidence="5 10" id="KW-0819">tRNA processing</keyword>
<name>A0A345D810_9BURK</name>
<dbReference type="GO" id="GO:0006400">
    <property type="term" value="P:tRNA modification"/>
    <property type="evidence" value="ECO:0007669"/>
    <property type="project" value="TreeGrafter"/>
</dbReference>
<dbReference type="GO" id="GO:0005524">
    <property type="term" value="F:ATP binding"/>
    <property type="evidence" value="ECO:0007669"/>
    <property type="project" value="UniProtKB-UniRule"/>
</dbReference>
<evidence type="ECO:0000256" key="4">
    <source>
        <dbReference type="ARBA" id="ARBA00022679"/>
    </source>
</evidence>
<evidence type="ECO:0000313" key="15">
    <source>
        <dbReference type="Proteomes" id="UP000252182"/>
    </source>
</evidence>
<sequence length="354" mass="38715">MFFHRSLVCLTQTKTAKNLNPFKAGFTFGNPDIIRASPASQPNTMSKPNALFILGPTASGKTAAALALAHDLPIEIISIDSALVFKGMDIGTAKPSAEELAVAPHHLIDIIEPTAAYSAAQFAEDATRLIAEIDARGRIPVLVGGTMLYVKSLLEPLSKLPQGDVEFRAHIDQRASQIGWPALHEELARIDAITAARLYPNDAQRISRALEIFHLSGRPMSQLIAEQNDAPPELPFTPHLTALIPEPRAMLHERINARFIKMLADGFLDEMHALRARGDLDASMTAMRCVGYRQAWAHLDGLCSYAELVEKGQAATRQLAKRQLTWLRSSPNVHAFGDSASLIEFLKHAVKPTN</sequence>
<dbReference type="NCBIfam" id="TIGR00174">
    <property type="entry name" value="miaA"/>
    <property type="match status" value="1"/>
</dbReference>
<feature type="binding site" evidence="10">
    <location>
        <begin position="57"/>
        <end position="62"/>
    </location>
    <ligand>
        <name>substrate</name>
    </ligand>
</feature>
<dbReference type="SUPFAM" id="SSF52540">
    <property type="entry name" value="P-loop containing nucleoside triphosphate hydrolases"/>
    <property type="match status" value="2"/>
</dbReference>
<feature type="site" description="Interaction with substrate tRNA" evidence="10">
    <location>
        <position position="146"/>
    </location>
</feature>
<keyword evidence="8 10" id="KW-0460">Magnesium</keyword>
<evidence type="ECO:0000256" key="10">
    <source>
        <dbReference type="HAMAP-Rule" id="MF_00185"/>
    </source>
</evidence>
<dbReference type="Gene3D" id="1.10.20.140">
    <property type="match status" value="1"/>
</dbReference>
<comment type="cofactor">
    <cofactor evidence="1 10">
        <name>Mg(2+)</name>
        <dbReference type="ChEBI" id="CHEBI:18420"/>
    </cofactor>
</comment>
<evidence type="ECO:0000256" key="9">
    <source>
        <dbReference type="ARBA" id="ARBA00049563"/>
    </source>
</evidence>
<evidence type="ECO:0000256" key="7">
    <source>
        <dbReference type="ARBA" id="ARBA00022840"/>
    </source>
</evidence>
<dbReference type="InterPro" id="IPR027417">
    <property type="entry name" value="P-loop_NTPase"/>
</dbReference>
<evidence type="ECO:0000256" key="11">
    <source>
        <dbReference type="RuleBase" id="RU003783"/>
    </source>
</evidence>
<keyword evidence="6 10" id="KW-0547">Nucleotide-binding</keyword>
<keyword evidence="15" id="KW-1185">Reference proteome</keyword>
<evidence type="ECO:0000256" key="12">
    <source>
        <dbReference type="RuleBase" id="RU003784"/>
    </source>
</evidence>
<dbReference type="PANTHER" id="PTHR11088:SF60">
    <property type="entry name" value="TRNA DIMETHYLALLYLTRANSFERASE"/>
    <property type="match status" value="1"/>
</dbReference>
<feature type="region of interest" description="Interaction with substrate tRNA" evidence="10">
    <location>
        <begin position="80"/>
        <end position="83"/>
    </location>
</feature>
<dbReference type="Proteomes" id="UP000252182">
    <property type="component" value="Chromosome"/>
</dbReference>
<dbReference type="EC" id="2.5.1.75" evidence="10"/>
<dbReference type="AlphaFoldDB" id="A0A345D810"/>
<dbReference type="GO" id="GO:0052381">
    <property type="term" value="F:tRNA dimethylallyltransferase activity"/>
    <property type="evidence" value="ECO:0007669"/>
    <property type="project" value="UniProtKB-UniRule"/>
</dbReference>
<evidence type="ECO:0000313" key="14">
    <source>
        <dbReference type="EMBL" id="AXF84498.1"/>
    </source>
</evidence>
<evidence type="ECO:0000256" key="8">
    <source>
        <dbReference type="ARBA" id="ARBA00022842"/>
    </source>
</evidence>
<feature type="binding site" evidence="10">
    <location>
        <begin position="55"/>
        <end position="62"/>
    </location>
    <ligand>
        <name>ATP</name>
        <dbReference type="ChEBI" id="CHEBI:30616"/>
    </ligand>
</feature>
<dbReference type="Pfam" id="PF01715">
    <property type="entry name" value="IPPT"/>
    <property type="match status" value="1"/>
</dbReference>
<evidence type="ECO:0000256" key="1">
    <source>
        <dbReference type="ARBA" id="ARBA00001946"/>
    </source>
</evidence>
<reference evidence="15" key="1">
    <citation type="submission" date="2018-07" db="EMBL/GenBank/DDBJ databases">
        <authorList>
            <person name="Kim H."/>
        </authorList>
    </citation>
    <scope>NUCLEOTIDE SEQUENCE [LARGE SCALE GENOMIC DNA]</scope>
    <source>
        <strain evidence="15">F02</strain>
    </source>
</reference>
<dbReference type="InterPro" id="IPR018022">
    <property type="entry name" value="IPT"/>
</dbReference>
<feature type="region of interest" description="Interaction with substrate tRNA" evidence="10">
    <location>
        <begin position="288"/>
        <end position="293"/>
    </location>
</feature>
<comment type="function">
    <text evidence="2 10 12">Catalyzes the transfer of a dimethylallyl group onto the adenine at position 37 in tRNAs that read codons beginning with uridine, leading to the formation of N6-(dimethylallyl)adenosine (i(6)A).</text>
</comment>
<comment type="subunit">
    <text evidence="10">Monomer.</text>
</comment>
<dbReference type="PANTHER" id="PTHR11088">
    <property type="entry name" value="TRNA DIMETHYLALLYLTRANSFERASE"/>
    <property type="match status" value="1"/>
</dbReference>
<comment type="similarity">
    <text evidence="3 10 13">Belongs to the IPP transferase family.</text>
</comment>
<dbReference type="KEGG" id="hyf:DTO96_100206"/>
<dbReference type="Gene3D" id="3.40.50.300">
    <property type="entry name" value="P-loop containing nucleotide triphosphate hydrolases"/>
    <property type="match status" value="1"/>
</dbReference>
<evidence type="ECO:0000256" key="6">
    <source>
        <dbReference type="ARBA" id="ARBA00022741"/>
    </source>
</evidence>
<proteinExistence type="inferred from homology"/>
<comment type="catalytic activity">
    <reaction evidence="9 10 11">
        <text>adenosine(37) in tRNA + dimethylallyl diphosphate = N(6)-dimethylallyladenosine(37) in tRNA + diphosphate</text>
        <dbReference type="Rhea" id="RHEA:26482"/>
        <dbReference type="Rhea" id="RHEA-COMP:10162"/>
        <dbReference type="Rhea" id="RHEA-COMP:10375"/>
        <dbReference type="ChEBI" id="CHEBI:33019"/>
        <dbReference type="ChEBI" id="CHEBI:57623"/>
        <dbReference type="ChEBI" id="CHEBI:74411"/>
        <dbReference type="ChEBI" id="CHEBI:74415"/>
        <dbReference type="EC" id="2.5.1.75"/>
    </reaction>
</comment>
<dbReference type="HAMAP" id="MF_00185">
    <property type="entry name" value="IPP_trans"/>
    <property type="match status" value="1"/>
</dbReference>
<gene>
    <name evidence="10 14" type="primary">miaA</name>
    <name evidence="14" type="ORF">DTO96_100206</name>
</gene>
<keyword evidence="7 10" id="KW-0067">ATP-binding</keyword>
<dbReference type="InterPro" id="IPR039657">
    <property type="entry name" value="Dimethylallyltransferase"/>
</dbReference>
<keyword evidence="4 10" id="KW-0808">Transferase</keyword>
<dbReference type="EMBL" id="CP031124">
    <property type="protein sequence ID" value="AXF84498.1"/>
    <property type="molecule type" value="Genomic_DNA"/>
</dbReference>
<organism evidence="14 15">
    <name type="scientific">Ephemeroptericola cinctiostellae</name>
    <dbReference type="NCBI Taxonomy" id="2268024"/>
    <lineage>
        <taxon>Bacteria</taxon>
        <taxon>Pseudomonadati</taxon>
        <taxon>Pseudomonadota</taxon>
        <taxon>Betaproteobacteria</taxon>
        <taxon>Burkholderiales</taxon>
        <taxon>Burkholderiaceae</taxon>
        <taxon>Ephemeroptericola</taxon>
    </lineage>
</organism>
<accession>A0A345D810</accession>
<evidence type="ECO:0000256" key="3">
    <source>
        <dbReference type="ARBA" id="ARBA00005842"/>
    </source>
</evidence>
<comment type="caution">
    <text evidence="10">Lacks conserved residue(s) required for the propagation of feature annotation.</text>
</comment>
<protein>
    <recommendedName>
        <fullName evidence="10">tRNA dimethylallyltransferase</fullName>
        <ecNumber evidence="10">2.5.1.75</ecNumber>
    </recommendedName>
    <alternativeName>
        <fullName evidence="10">Dimethylallyl diphosphate:tRNA dimethylallyltransferase</fullName>
        <shortName evidence="10">DMAPP:tRNA dimethylallyltransferase</shortName>
        <shortName evidence="10">DMATase</shortName>
    </alternativeName>
    <alternativeName>
        <fullName evidence="10">Isopentenyl-diphosphate:tRNA isopentenyltransferase</fullName>
        <shortName evidence="10">IPP transferase</shortName>
        <shortName evidence="10">IPPT</shortName>
        <shortName evidence="10">IPTase</shortName>
    </alternativeName>
</protein>
<evidence type="ECO:0000256" key="5">
    <source>
        <dbReference type="ARBA" id="ARBA00022694"/>
    </source>
</evidence>
<evidence type="ECO:0000256" key="2">
    <source>
        <dbReference type="ARBA" id="ARBA00003213"/>
    </source>
</evidence>
<dbReference type="FunFam" id="1.10.20.140:FF:000001">
    <property type="entry name" value="tRNA dimethylallyltransferase"/>
    <property type="match status" value="1"/>
</dbReference>
<feature type="region of interest" description="Interaction with substrate tRNA" evidence="10">
    <location>
        <begin position="204"/>
        <end position="208"/>
    </location>
</feature>